<dbReference type="Gene3D" id="3.30.70.1290">
    <property type="entry name" value="Transposase IS200-like"/>
    <property type="match status" value="1"/>
</dbReference>
<dbReference type="SMART" id="SM01321">
    <property type="entry name" value="Y1_Tnp"/>
    <property type="match status" value="1"/>
</dbReference>
<organism evidence="3">
    <name type="scientific">Candidatus Thiothrix putei</name>
    <dbReference type="NCBI Taxonomy" id="3080811"/>
    <lineage>
        <taxon>Bacteria</taxon>
        <taxon>Pseudomonadati</taxon>
        <taxon>Pseudomonadota</taxon>
        <taxon>Gammaproteobacteria</taxon>
        <taxon>Thiotrichales</taxon>
        <taxon>Thiotrichaceae</taxon>
        <taxon>Thiothrix</taxon>
    </lineage>
</organism>
<evidence type="ECO:0000313" key="3">
    <source>
        <dbReference type="EMBL" id="WGZ94170.1"/>
    </source>
</evidence>
<dbReference type="InterPro" id="IPR036515">
    <property type="entry name" value="Transposase_17_sf"/>
</dbReference>
<gene>
    <name evidence="3" type="ORF">QJT81_20690</name>
</gene>
<dbReference type="Proteomes" id="UP001301326">
    <property type="component" value="Chromosome"/>
</dbReference>
<dbReference type="GO" id="GO:0006313">
    <property type="term" value="P:DNA transposition"/>
    <property type="evidence" value="ECO:0007669"/>
    <property type="project" value="InterPro"/>
</dbReference>
<name>A0AA95KM76_9GAMM</name>
<proteinExistence type="predicted"/>
<dbReference type="InterPro" id="IPR002686">
    <property type="entry name" value="Transposase_17"/>
</dbReference>
<dbReference type="GO" id="GO:0004803">
    <property type="term" value="F:transposase activity"/>
    <property type="evidence" value="ECO:0007669"/>
    <property type="project" value="InterPro"/>
</dbReference>
<dbReference type="KEGG" id="tput:QJT81_20690"/>
<reference evidence="3" key="1">
    <citation type="journal article" date="2023" name="Int. J. Mol. Sci.">
        <title>Metagenomics Revealed a New Genus 'Candidatus Thiocaldithrix dubininis' gen. nov., sp. nov. and a New Species 'Candidatus Thiothrix putei' sp. nov. in the Family Thiotrichaceae, Some Members of Which Have Traits of Both Na+- and H+-Motive Energetics.</title>
        <authorList>
            <person name="Ravin N.V."/>
            <person name="Muntyan M.S."/>
            <person name="Smolyakov D.D."/>
            <person name="Rudenko T.S."/>
            <person name="Beletsky A.V."/>
            <person name="Mardanov A.V."/>
            <person name="Grabovich M.Y."/>
        </authorList>
    </citation>
    <scope>NUCLEOTIDE SEQUENCE</scope>
    <source>
        <strain evidence="3">GKL-02</strain>
    </source>
</reference>
<dbReference type="PANTHER" id="PTHR34322">
    <property type="entry name" value="TRANSPOSASE, Y1_TNP DOMAIN-CONTAINING"/>
    <property type="match status" value="1"/>
</dbReference>
<accession>A0AA95KM76</accession>
<protein>
    <submittedName>
        <fullName evidence="3">Transposase</fullName>
    </submittedName>
</protein>
<sequence>MPRQPRFVLIGQPQHVIIRGNNREPVFYADDDYRFYLEKLKLACDKHACDVHAYVLMTNHIHLLITPHKEDGLAKAMQMIGRYYVQYFNKTYQRTGTLWEGRYKATLIDSEAYALTCYRYIEMNPVRAQGMADHPAAYPWSSYRANALGEANPLLVPHLTYEHLGNTPPQRQHAYRELFTTLLDTKALNEIREATNKSWVLGSDYFKEKIAAELDRPVAPAAKGGDRKSKQYQNQRGQTRLIDL</sequence>
<dbReference type="Pfam" id="PF01797">
    <property type="entry name" value="Y1_Tnp"/>
    <property type="match status" value="1"/>
</dbReference>
<evidence type="ECO:0000259" key="2">
    <source>
        <dbReference type="SMART" id="SM01321"/>
    </source>
</evidence>
<feature type="region of interest" description="Disordered" evidence="1">
    <location>
        <begin position="217"/>
        <end position="244"/>
    </location>
</feature>
<dbReference type="EMBL" id="CP124756">
    <property type="protein sequence ID" value="WGZ94170.1"/>
    <property type="molecule type" value="Genomic_DNA"/>
</dbReference>
<dbReference type="AlphaFoldDB" id="A0AA95KM76"/>
<feature type="domain" description="Transposase IS200-like" evidence="2">
    <location>
        <begin position="9"/>
        <end position="124"/>
    </location>
</feature>
<evidence type="ECO:0000256" key="1">
    <source>
        <dbReference type="SAM" id="MobiDB-lite"/>
    </source>
</evidence>
<reference evidence="3" key="2">
    <citation type="submission" date="2023-04" db="EMBL/GenBank/DDBJ databases">
        <authorList>
            <person name="Beletskiy A.V."/>
            <person name="Mardanov A.V."/>
            <person name="Ravin N.V."/>
        </authorList>
    </citation>
    <scope>NUCLEOTIDE SEQUENCE</scope>
    <source>
        <strain evidence="3">GKL-02</strain>
    </source>
</reference>
<dbReference type="SUPFAM" id="SSF143422">
    <property type="entry name" value="Transposase IS200-like"/>
    <property type="match status" value="1"/>
</dbReference>
<dbReference type="GO" id="GO:0003677">
    <property type="term" value="F:DNA binding"/>
    <property type="evidence" value="ECO:0007669"/>
    <property type="project" value="InterPro"/>
</dbReference>
<dbReference type="PANTHER" id="PTHR34322:SF2">
    <property type="entry name" value="TRANSPOSASE IS200-LIKE DOMAIN-CONTAINING PROTEIN"/>
    <property type="match status" value="1"/>
</dbReference>